<protein>
    <recommendedName>
        <fullName evidence="4">Remorin C-terminal domain-containing protein</fullName>
    </recommendedName>
</protein>
<dbReference type="RefSeq" id="XP_021734096.1">
    <property type="nucleotide sequence ID" value="XM_021878404.1"/>
</dbReference>
<dbReference type="Pfam" id="PF03763">
    <property type="entry name" value="Remorin_C"/>
    <property type="match status" value="1"/>
</dbReference>
<organism evidence="5 6">
    <name type="scientific">Chenopodium quinoa</name>
    <name type="common">Quinoa</name>
    <dbReference type="NCBI Taxonomy" id="63459"/>
    <lineage>
        <taxon>Eukaryota</taxon>
        <taxon>Viridiplantae</taxon>
        <taxon>Streptophyta</taxon>
        <taxon>Embryophyta</taxon>
        <taxon>Tracheophyta</taxon>
        <taxon>Spermatophyta</taxon>
        <taxon>Magnoliopsida</taxon>
        <taxon>eudicotyledons</taxon>
        <taxon>Gunneridae</taxon>
        <taxon>Pentapetalae</taxon>
        <taxon>Caryophyllales</taxon>
        <taxon>Chenopodiaceae</taxon>
        <taxon>Chenopodioideae</taxon>
        <taxon>Atripliceae</taxon>
        <taxon>Chenopodium</taxon>
    </lineage>
</organism>
<feature type="region of interest" description="Disordered" evidence="3">
    <location>
        <begin position="1"/>
        <end position="31"/>
    </location>
</feature>
<evidence type="ECO:0000259" key="4">
    <source>
        <dbReference type="Pfam" id="PF03763"/>
    </source>
</evidence>
<evidence type="ECO:0000313" key="5">
    <source>
        <dbReference type="EnsemblPlants" id="AUR62008487-RA:cds"/>
    </source>
</evidence>
<dbReference type="EnsemblPlants" id="AUR62008487-RA">
    <property type="protein sequence ID" value="AUR62008487-RA:cds"/>
    <property type="gene ID" value="AUR62008487"/>
</dbReference>
<feature type="coiled-coil region" evidence="2">
    <location>
        <begin position="181"/>
        <end position="244"/>
    </location>
</feature>
<dbReference type="InterPro" id="IPR005516">
    <property type="entry name" value="Remorin_C"/>
</dbReference>
<gene>
    <name evidence="5" type="primary">LOC110700815</name>
</gene>
<dbReference type="OMA" id="ETKADSW"/>
<dbReference type="GeneID" id="110700815"/>
<dbReference type="Gramene" id="AUR62008487-RA">
    <property type="protein sequence ID" value="AUR62008487-RA:cds"/>
    <property type="gene ID" value="AUR62008487"/>
</dbReference>
<evidence type="ECO:0000256" key="1">
    <source>
        <dbReference type="ARBA" id="ARBA00005711"/>
    </source>
</evidence>
<keyword evidence="2" id="KW-0175">Coiled coil</keyword>
<proteinExistence type="inferred from homology"/>
<comment type="similarity">
    <text evidence="1">Belongs to the remorin family.</text>
</comment>
<dbReference type="AlphaFoldDB" id="A0A803L9E8"/>
<reference evidence="5" key="1">
    <citation type="journal article" date="2017" name="Nature">
        <title>The genome of Chenopodium quinoa.</title>
        <authorList>
            <person name="Jarvis D.E."/>
            <person name="Ho Y.S."/>
            <person name="Lightfoot D.J."/>
            <person name="Schmoeckel S.M."/>
            <person name="Li B."/>
            <person name="Borm T.J.A."/>
            <person name="Ohyanagi H."/>
            <person name="Mineta K."/>
            <person name="Michell C.T."/>
            <person name="Saber N."/>
            <person name="Kharbatia N.M."/>
            <person name="Rupper R.R."/>
            <person name="Sharp A.R."/>
            <person name="Dally N."/>
            <person name="Boughton B.A."/>
            <person name="Woo Y.H."/>
            <person name="Gao G."/>
            <person name="Schijlen E.G.W.M."/>
            <person name="Guo X."/>
            <person name="Momin A.A."/>
            <person name="Negrao S."/>
            <person name="Al-Babili S."/>
            <person name="Gehring C."/>
            <person name="Roessner U."/>
            <person name="Jung C."/>
            <person name="Murphy K."/>
            <person name="Arold S.T."/>
            <person name="Gojobori T."/>
            <person name="van der Linden C.G."/>
            <person name="van Loo E.N."/>
            <person name="Jellen E.N."/>
            <person name="Maughan P.J."/>
            <person name="Tester M."/>
        </authorList>
    </citation>
    <scope>NUCLEOTIDE SEQUENCE [LARGE SCALE GENOMIC DNA]</scope>
    <source>
        <strain evidence="5">cv. PI 614886</strain>
    </source>
</reference>
<evidence type="ECO:0000256" key="3">
    <source>
        <dbReference type="SAM" id="MobiDB-lite"/>
    </source>
</evidence>
<feature type="compositionally biased region" description="Basic and acidic residues" evidence="3">
    <location>
        <begin position="116"/>
        <end position="125"/>
    </location>
</feature>
<accession>A0A803L9E8</accession>
<name>A0A803L9E8_CHEQI</name>
<evidence type="ECO:0000256" key="2">
    <source>
        <dbReference type="SAM" id="Coils"/>
    </source>
</evidence>
<reference evidence="5" key="2">
    <citation type="submission" date="2021-03" db="UniProtKB">
        <authorList>
            <consortium name="EnsemblPlants"/>
        </authorList>
    </citation>
    <scope>IDENTIFICATION</scope>
</reference>
<dbReference type="PANTHER" id="PTHR31471:SF5">
    <property type="entry name" value="GB|AAD39278.1"/>
    <property type="match status" value="1"/>
</dbReference>
<dbReference type="OrthoDB" id="775261at2759"/>
<sequence>MDQQKKHRRRVSFSDVQQEKPEDYINNRDIMKSESFRRGSSIMNSKESDQFAATIAAAAYAIYSLEETRAEFEKRMVESFREDPNSIKSKSRIHSRDDNSFERSSLGNLMGQSSQVERRNGDDQRSNSMSRISTRAIEITGLEQRGSRRLPNKADEWEQARLAKINNWYVKMSKKIIDWENEKKKNANISMERRKAEIERLKRINLHHYQNKLDKIEDVAVGARKHLEEKKRNEEAYAKQQANKIRSTGRAPVQCLCFDC</sequence>
<dbReference type="Proteomes" id="UP000596660">
    <property type="component" value="Unplaced"/>
</dbReference>
<dbReference type="PANTHER" id="PTHR31471">
    <property type="entry name" value="OS02G0116800 PROTEIN"/>
    <property type="match status" value="1"/>
</dbReference>
<feature type="region of interest" description="Disordered" evidence="3">
    <location>
        <begin position="79"/>
        <end position="131"/>
    </location>
</feature>
<feature type="compositionally biased region" description="Basic residues" evidence="3">
    <location>
        <begin position="1"/>
        <end position="11"/>
    </location>
</feature>
<feature type="domain" description="Remorin C-terminal" evidence="4">
    <location>
        <begin position="152"/>
        <end position="253"/>
    </location>
</feature>
<feature type="compositionally biased region" description="Basic and acidic residues" evidence="3">
    <location>
        <begin position="17"/>
        <end position="31"/>
    </location>
</feature>
<keyword evidence="6" id="KW-1185">Reference proteome</keyword>
<feature type="compositionally biased region" description="Polar residues" evidence="3">
    <location>
        <begin position="102"/>
        <end position="115"/>
    </location>
</feature>
<evidence type="ECO:0000313" key="6">
    <source>
        <dbReference type="Proteomes" id="UP000596660"/>
    </source>
</evidence>
<dbReference type="KEGG" id="cqi:110700815"/>